<protein>
    <submittedName>
        <fullName evidence="1">Uncharacterized protein</fullName>
    </submittedName>
</protein>
<comment type="caution">
    <text evidence="1">The sequence shown here is derived from an EMBL/GenBank/DDBJ whole genome shotgun (WGS) entry which is preliminary data.</text>
</comment>
<name>A0ACC2N4B6_9HYME</name>
<evidence type="ECO:0000313" key="1">
    <source>
        <dbReference type="EMBL" id="KAJ8665993.1"/>
    </source>
</evidence>
<keyword evidence="2" id="KW-1185">Reference proteome</keyword>
<evidence type="ECO:0000313" key="2">
    <source>
        <dbReference type="Proteomes" id="UP001239111"/>
    </source>
</evidence>
<accession>A0ACC2N4B6</accession>
<proteinExistence type="predicted"/>
<sequence length="190" mass="21869">MRFLFSRRDESESIIRHLEDELNHLYNLIQYEIISPEIWDNIMSPWMEAIVNVGSEDYTHGFVVTLRKILDPDLSPLGFPPARMYDSITWRLKDIDPIVRFQALMWLQKLTEIGISVPLQQLLFMFDGGSAPSDSDSDSAHASSCSKENIHDFGQDRLPRRGKYAVDKHSSNSSHLLEERLFTGRNTATL</sequence>
<organism evidence="1 2">
    <name type="scientific">Eretmocerus hayati</name>
    <dbReference type="NCBI Taxonomy" id="131215"/>
    <lineage>
        <taxon>Eukaryota</taxon>
        <taxon>Metazoa</taxon>
        <taxon>Ecdysozoa</taxon>
        <taxon>Arthropoda</taxon>
        <taxon>Hexapoda</taxon>
        <taxon>Insecta</taxon>
        <taxon>Pterygota</taxon>
        <taxon>Neoptera</taxon>
        <taxon>Endopterygota</taxon>
        <taxon>Hymenoptera</taxon>
        <taxon>Apocrita</taxon>
        <taxon>Proctotrupomorpha</taxon>
        <taxon>Chalcidoidea</taxon>
        <taxon>Aphelinidae</taxon>
        <taxon>Aphelininae</taxon>
        <taxon>Eretmocerus</taxon>
    </lineage>
</organism>
<reference evidence="1" key="1">
    <citation type="submission" date="2023-04" db="EMBL/GenBank/DDBJ databases">
        <title>A chromosome-level genome assembly of the parasitoid wasp Eretmocerus hayati.</title>
        <authorList>
            <person name="Zhong Y."/>
            <person name="Liu S."/>
            <person name="Liu Y."/>
        </authorList>
    </citation>
    <scope>NUCLEOTIDE SEQUENCE</scope>
    <source>
        <strain evidence="1">ZJU_SS_LIU_2023</strain>
    </source>
</reference>
<dbReference type="EMBL" id="CM056744">
    <property type="protein sequence ID" value="KAJ8665993.1"/>
    <property type="molecule type" value="Genomic_DNA"/>
</dbReference>
<gene>
    <name evidence="1" type="ORF">QAD02_007655</name>
</gene>
<dbReference type="Proteomes" id="UP001239111">
    <property type="component" value="Chromosome 4"/>
</dbReference>